<evidence type="ECO:0000259" key="3">
    <source>
        <dbReference type="Pfam" id="PF12484"/>
    </source>
</evidence>
<evidence type="ECO:0000259" key="2">
    <source>
        <dbReference type="Pfam" id="PF00823"/>
    </source>
</evidence>
<evidence type="ECO:0000313" key="4">
    <source>
        <dbReference type="EMBL" id="ORW38285.1"/>
    </source>
</evidence>
<dbReference type="InterPro" id="IPR022171">
    <property type="entry name" value="PPE_C"/>
</dbReference>
<feature type="domain" description="PPE" evidence="2">
    <location>
        <begin position="2"/>
        <end position="163"/>
    </location>
</feature>
<proteinExistence type="inferred from homology"/>
<name>A0A1X2A4G6_9MYCO</name>
<comment type="similarity">
    <text evidence="1">Belongs to the mycobacterial PPE family.</text>
</comment>
<comment type="caution">
    <text evidence="4">The sequence shown here is derived from an EMBL/GenBank/DDBJ whole genome shotgun (WGS) entry which is preliminary data.</text>
</comment>
<sequence length="406" mass="39320">MDFGALPPEINSARMYAGPGPGSLVAASAAWDDLAAELHSAAASYRSVISGLTVGRWLGPSSLAMASAFGPYAAWTAGAAARAQEAASHARLAVEVYEAAFAMTVPPVAVAANRVQLAVLTATNFFGQNSPAIAANEAQYGEMWAQDAAAMYQYAANAAEAADLTPFASAPEVTDAAGAAGQATAVSEAAAGSSTQQLTLASLMSALSSMLQGMATPATAGAAAETTPWGTLLGGLSSGTGGLSLSSFISEFESNMPALLPGYLMVAATPLYGLSSVLGMAQTLQGMATSAAAGAADVAGSAAAEVAGAADAVGAGLVGSMGQAASLGSLSVPASWTSVIPSAHLTSAGAELANAAAPGGAGNLPPSLLGGLPRGAGGRGAPGPRYGLIPTVMAQPPSGGYGAAII</sequence>
<evidence type="ECO:0000256" key="1">
    <source>
        <dbReference type="ARBA" id="ARBA00010652"/>
    </source>
</evidence>
<dbReference type="FunFam" id="1.20.1260.20:FF:000001">
    <property type="entry name" value="PPE family protein PPE41"/>
    <property type="match status" value="1"/>
</dbReference>
<dbReference type="PANTHER" id="PTHR46766:SF1">
    <property type="entry name" value="GLUTAMINE-RICH PROTEIN 2"/>
    <property type="match status" value="1"/>
</dbReference>
<dbReference type="Gene3D" id="1.20.1260.20">
    <property type="entry name" value="PPE superfamily"/>
    <property type="match status" value="1"/>
</dbReference>
<gene>
    <name evidence="4" type="ORF">AWB90_23635</name>
</gene>
<protein>
    <recommendedName>
        <fullName evidence="6">PPE family protein</fullName>
    </recommendedName>
</protein>
<dbReference type="Pfam" id="PF12484">
    <property type="entry name" value="PPE-SVP"/>
    <property type="match status" value="1"/>
</dbReference>
<dbReference type="Proteomes" id="UP000193285">
    <property type="component" value="Unassembled WGS sequence"/>
</dbReference>
<dbReference type="InterPro" id="IPR038332">
    <property type="entry name" value="PPE_sf"/>
</dbReference>
<evidence type="ECO:0008006" key="6">
    <source>
        <dbReference type="Google" id="ProtNLM"/>
    </source>
</evidence>
<dbReference type="AlphaFoldDB" id="A0A1X2A4G6"/>
<dbReference type="PANTHER" id="PTHR46766">
    <property type="entry name" value="GLUTAMINE-RICH PROTEIN 2"/>
    <property type="match status" value="1"/>
</dbReference>
<feature type="domain" description="PPE family C-terminal" evidence="3">
    <location>
        <begin position="319"/>
        <end position="396"/>
    </location>
</feature>
<dbReference type="OrthoDB" id="4752359at2"/>
<dbReference type="SUPFAM" id="SSF140459">
    <property type="entry name" value="PE/PPE dimer-like"/>
    <property type="match status" value="1"/>
</dbReference>
<dbReference type="STRING" id="767916.AWB91_12860"/>
<dbReference type="EMBL" id="LQPN01000072">
    <property type="protein sequence ID" value="ORW38285.1"/>
    <property type="molecule type" value="Genomic_DNA"/>
</dbReference>
<organism evidence="4 5">
    <name type="scientific">Mycobacterium paraense</name>
    <dbReference type="NCBI Taxonomy" id="767916"/>
    <lineage>
        <taxon>Bacteria</taxon>
        <taxon>Bacillati</taxon>
        <taxon>Actinomycetota</taxon>
        <taxon>Actinomycetes</taxon>
        <taxon>Mycobacteriales</taxon>
        <taxon>Mycobacteriaceae</taxon>
        <taxon>Mycobacterium</taxon>
        <taxon>Mycobacterium simiae complex</taxon>
    </lineage>
</organism>
<dbReference type="InterPro" id="IPR000030">
    <property type="entry name" value="PPE_dom"/>
</dbReference>
<accession>A0A1X2A4G6</accession>
<evidence type="ECO:0000313" key="5">
    <source>
        <dbReference type="Proteomes" id="UP000193285"/>
    </source>
</evidence>
<dbReference type="GO" id="GO:0052572">
    <property type="term" value="P:response to host immune response"/>
    <property type="evidence" value="ECO:0007669"/>
    <property type="project" value="TreeGrafter"/>
</dbReference>
<dbReference type="Pfam" id="PF00823">
    <property type="entry name" value="PPE"/>
    <property type="match status" value="1"/>
</dbReference>
<reference evidence="4 5" key="1">
    <citation type="journal article" date="2015" name="Emerg. Microbes Infect.">
        <title>Characterization of 17 strains belonging to the Mycobacterium simiae complex and description of Mycobacterium paraense sp. nov.</title>
        <authorList>
            <person name="Fusco da Costa A.R."/>
            <person name="Fedrizzi T."/>
            <person name="Lopes M.L."/>
            <person name="Pecorari M."/>
            <person name="Oliveira da Costa W.L."/>
            <person name="Giacobazzi E."/>
            <person name="da Costa Bahia J.R."/>
            <person name="De Sanctis V."/>
            <person name="Batista Lima K.V."/>
            <person name="Bertorelli R."/>
            <person name="Grottola A."/>
            <person name="Fabio A."/>
            <person name="Mariottini A."/>
            <person name="Ferretti P."/>
            <person name="Di Leva F."/>
            <person name="Fregni Serpini G."/>
            <person name="Tagliazucchi S."/>
            <person name="Rumpianesi F."/>
            <person name="Jousson O."/>
            <person name="Segata N."/>
            <person name="Tortoli E."/>
        </authorList>
    </citation>
    <scope>NUCLEOTIDE SEQUENCE [LARGE SCALE GENOMIC DNA]</scope>
    <source>
        <strain evidence="4 5">IEC33</strain>
    </source>
</reference>
<dbReference type="RefSeq" id="WP_085172286.1">
    <property type="nucleotide sequence ID" value="NZ_JACKVQ010000007.1"/>
</dbReference>